<dbReference type="SUPFAM" id="SSF141562">
    <property type="entry name" value="At5g01610-like"/>
    <property type="match status" value="1"/>
</dbReference>
<sequence>MGPWIYFLSLSLSFLLFLAQSEPSIYDHLQRNGLPIGLLPKGVTDYSLDPSTGEFRINLTQPCNAKFENLLHYDFNVSGHLSLGKIGNLSGMSQQELFIWLPVKGIRVDVPSSGVIYFDVGVADKQFSSSLFENPIECNAADLDVELLNLQGLEIFRKRSDKLAFEDHQGGVLRAVS</sequence>
<evidence type="ECO:0000313" key="2">
    <source>
        <dbReference type="EMBL" id="KAJ8747907.1"/>
    </source>
</evidence>
<dbReference type="InterPro" id="IPR007493">
    <property type="entry name" value="DUF538"/>
</dbReference>
<protein>
    <submittedName>
        <fullName evidence="2">Uncharacterized protein</fullName>
    </submittedName>
</protein>
<dbReference type="Pfam" id="PF04398">
    <property type="entry name" value="DUF538"/>
    <property type="match status" value="1"/>
</dbReference>
<feature type="chain" id="PRO_5043911249" evidence="1">
    <location>
        <begin position="22"/>
        <end position="177"/>
    </location>
</feature>
<dbReference type="EMBL" id="JAIWQS010000055">
    <property type="protein sequence ID" value="KAJ8747907.1"/>
    <property type="molecule type" value="Genomic_DNA"/>
</dbReference>
<name>A0AAV8S6U4_9ROSI</name>
<dbReference type="Gene3D" id="2.30.240.10">
    <property type="entry name" value="At5g01610-like"/>
    <property type="match status" value="1"/>
</dbReference>
<dbReference type="InterPro" id="IPR036758">
    <property type="entry name" value="At5g01610-like"/>
</dbReference>
<dbReference type="Proteomes" id="UP001159364">
    <property type="component" value="Unassembled WGS sequence"/>
</dbReference>
<organism evidence="2 3">
    <name type="scientific">Erythroxylum novogranatense</name>
    <dbReference type="NCBI Taxonomy" id="1862640"/>
    <lineage>
        <taxon>Eukaryota</taxon>
        <taxon>Viridiplantae</taxon>
        <taxon>Streptophyta</taxon>
        <taxon>Embryophyta</taxon>
        <taxon>Tracheophyta</taxon>
        <taxon>Spermatophyta</taxon>
        <taxon>Magnoliopsida</taxon>
        <taxon>eudicotyledons</taxon>
        <taxon>Gunneridae</taxon>
        <taxon>Pentapetalae</taxon>
        <taxon>rosids</taxon>
        <taxon>fabids</taxon>
        <taxon>Malpighiales</taxon>
        <taxon>Erythroxylaceae</taxon>
        <taxon>Erythroxylum</taxon>
    </lineage>
</organism>
<proteinExistence type="predicted"/>
<dbReference type="AlphaFoldDB" id="A0AAV8S6U4"/>
<feature type="signal peptide" evidence="1">
    <location>
        <begin position="1"/>
        <end position="21"/>
    </location>
</feature>
<comment type="caution">
    <text evidence="2">The sequence shown here is derived from an EMBL/GenBank/DDBJ whole genome shotgun (WGS) entry which is preliminary data.</text>
</comment>
<evidence type="ECO:0000256" key="1">
    <source>
        <dbReference type="SAM" id="SignalP"/>
    </source>
</evidence>
<keyword evidence="1" id="KW-0732">Signal</keyword>
<keyword evidence="3" id="KW-1185">Reference proteome</keyword>
<dbReference type="FunFam" id="2.30.240.10:FF:000002">
    <property type="entry name" value="Uncharacterized protein At3g07460"/>
    <property type="match status" value="1"/>
</dbReference>
<evidence type="ECO:0000313" key="3">
    <source>
        <dbReference type="Proteomes" id="UP001159364"/>
    </source>
</evidence>
<reference evidence="2 3" key="1">
    <citation type="submission" date="2021-09" db="EMBL/GenBank/DDBJ databases">
        <title>Genomic insights and catalytic innovation underlie evolution of tropane alkaloids biosynthesis.</title>
        <authorList>
            <person name="Wang Y.-J."/>
            <person name="Tian T."/>
            <person name="Huang J.-P."/>
            <person name="Huang S.-X."/>
        </authorList>
    </citation>
    <scope>NUCLEOTIDE SEQUENCE [LARGE SCALE GENOMIC DNA]</scope>
    <source>
        <strain evidence="2">KIB-2018</strain>
        <tissue evidence="2">Leaf</tissue>
    </source>
</reference>
<dbReference type="PANTHER" id="PTHR31676:SF115">
    <property type="entry name" value="DUF538 DOMAIN-CONTAINING PROTEIN"/>
    <property type="match status" value="1"/>
</dbReference>
<gene>
    <name evidence="2" type="ORF">K2173_012797</name>
</gene>
<dbReference type="PANTHER" id="PTHR31676">
    <property type="entry name" value="T31J12.3 PROTEIN-RELATED"/>
    <property type="match status" value="1"/>
</dbReference>
<accession>A0AAV8S6U4</accession>